<accession>A0A1S4DRN2</accession>
<organism evidence="2">
    <name type="scientific">Nicotiana tabacum</name>
    <name type="common">Common tobacco</name>
    <dbReference type="NCBI Taxonomy" id="4097"/>
    <lineage>
        <taxon>Eukaryota</taxon>
        <taxon>Viridiplantae</taxon>
        <taxon>Streptophyta</taxon>
        <taxon>Embryophyta</taxon>
        <taxon>Tracheophyta</taxon>
        <taxon>Spermatophyta</taxon>
        <taxon>Magnoliopsida</taxon>
        <taxon>eudicotyledons</taxon>
        <taxon>Gunneridae</taxon>
        <taxon>Pentapetalae</taxon>
        <taxon>asterids</taxon>
        <taxon>lamiids</taxon>
        <taxon>Solanales</taxon>
        <taxon>Solanaceae</taxon>
        <taxon>Nicotianoideae</taxon>
        <taxon>Nicotianeae</taxon>
        <taxon>Nicotiana</taxon>
    </lineage>
</organism>
<evidence type="ECO:0000259" key="1">
    <source>
        <dbReference type="Pfam" id="PF10536"/>
    </source>
</evidence>
<dbReference type="InterPro" id="IPR044824">
    <property type="entry name" value="MAIN-like"/>
</dbReference>
<dbReference type="AlphaFoldDB" id="A0A1S4DRN2"/>
<dbReference type="PANTHER" id="PTHR46033:SF8">
    <property type="entry name" value="PROTEIN MAINTENANCE OF MERISTEMS-LIKE"/>
    <property type="match status" value="1"/>
</dbReference>
<feature type="domain" description="Aminotransferase-like plant mobile" evidence="1">
    <location>
        <begin position="22"/>
        <end position="157"/>
    </location>
</feature>
<name>A0A1S4DRN2_TOBAC</name>
<gene>
    <name evidence="2" type="primary">LOC107832724</name>
</gene>
<dbReference type="KEGG" id="nta:107832724"/>
<reference evidence="2" key="1">
    <citation type="submission" date="2025-08" db="UniProtKB">
        <authorList>
            <consortium name="RefSeq"/>
        </authorList>
    </citation>
    <scope>IDENTIFICATION</scope>
</reference>
<sequence>MWEFIRDHPLHSRIVRHLQDTGFYRIIEIGWLQFDRALITAMIEQWRPETHMFHLPIGEVAITLEDIEVLFGLSVDGLHVAYLHALRDYMAVHYLHMLQRLTGFQPAEETALSEASRLQLTPVRQHQDDIDYAEITDVSPTEDIDRHTRLLLLLMFGGLDAAVLGYLYRQMCRGCMAPRETLLDFYRYCK</sequence>
<dbReference type="Pfam" id="PF10536">
    <property type="entry name" value="PMD"/>
    <property type="match status" value="1"/>
</dbReference>
<dbReference type="PANTHER" id="PTHR46033">
    <property type="entry name" value="PROTEIN MAIN-LIKE 2"/>
    <property type="match status" value="1"/>
</dbReference>
<proteinExistence type="predicted"/>
<dbReference type="OrthoDB" id="1436252at2759"/>
<dbReference type="GO" id="GO:0010073">
    <property type="term" value="P:meristem maintenance"/>
    <property type="evidence" value="ECO:0007669"/>
    <property type="project" value="InterPro"/>
</dbReference>
<dbReference type="InterPro" id="IPR019557">
    <property type="entry name" value="AminoTfrase-like_pln_mobile"/>
</dbReference>
<dbReference type="RefSeq" id="XP_016516072.1">
    <property type="nucleotide sequence ID" value="XM_016660586.1"/>
</dbReference>
<evidence type="ECO:0000313" key="2">
    <source>
        <dbReference type="RefSeq" id="XP_016516072.1"/>
    </source>
</evidence>
<protein>
    <submittedName>
        <fullName evidence="2">Serine/threonine-protein phosphatase 7 long form homolog</fullName>
    </submittedName>
</protein>
<dbReference type="PaxDb" id="4097-A0A1S4DRN2"/>